<dbReference type="PROSITE" id="PS00012">
    <property type="entry name" value="PHOSPHOPANTETHEINE"/>
    <property type="match status" value="3"/>
</dbReference>
<dbReference type="SMART" id="SM00824">
    <property type="entry name" value="PKS_TE"/>
    <property type="match status" value="1"/>
</dbReference>
<dbReference type="FunFam" id="1.10.1200.10:FF:000005">
    <property type="entry name" value="Nonribosomal peptide synthetase 1"/>
    <property type="match status" value="3"/>
</dbReference>
<dbReference type="CDD" id="cd12117">
    <property type="entry name" value="A_NRPS_Srf_like"/>
    <property type="match status" value="2"/>
</dbReference>
<dbReference type="InterPro" id="IPR010060">
    <property type="entry name" value="NRPS_synth"/>
</dbReference>
<comment type="cofactor">
    <cofactor evidence="1">
        <name>pantetheine 4'-phosphate</name>
        <dbReference type="ChEBI" id="CHEBI:47942"/>
    </cofactor>
</comment>
<dbReference type="InterPro" id="IPR020806">
    <property type="entry name" value="PKS_PP-bd"/>
</dbReference>
<dbReference type="InterPro" id="IPR006162">
    <property type="entry name" value="Ppantetheine_attach_site"/>
</dbReference>
<dbReference type="InterPro" id="IPR009081">
    <property type="entry name" value="PP-bd_ACP"/>
</dbReference>
<keyword evidence="12" id="KW-1185">Reference proteome</keyword>
<name>A0A081NX22_9BACL</name>
<keyword evidence="8" id="KW-0511">Multifunctional enzyme</keyword>
<dbReference type="FunFam" id="3.40.50.980:FF:000001">
    <property type="entry name" value="Non-ribosomal peptide synthetase"/>
    <property type="match status" value="3"/>
</dbReference>
<dbReference type="Gene3D" id="3.30.559.10">
    <property type="entry name" value="Chloramphenicol acetyltransferase-like domain"/>
    <property type="match status" value="3"/>
</dbReference>
<dbReference type="EMBL" id="JNVM01000028">
    <property type="protein sequence ID" value="KEQ22995.1"/>
    <property type="molecule type" value="Genomic_DNA"/>
</dbReference>
<evidence type="ECO:0000256" key="3">
    <source>
        <dbReference type="ARBA" id="ARBA00022450"/>
    </source>
</evidence>
<dbReference type="GO" id="GO:0005737">
    <property type="term" value="C:cytoplasm"/>
    <property type="evidence" value="ECO:0007669"/>
    <property type="project" value="TreeGrafter"/>
</dbReference>
<comment type="similarity">
    <text evidence="2">Belongs to the ATP-dependent AMP-binding enzyme family.</text>
</comment>
<dbReference type="Gene3D" id="2.30.38.10">
    <property type="entry name" value="Luciferase, Domain 3"/>
    <property type="match status" value="3"/>
</dbReference>
<feature type="domain" description="Carrier" evidence="10">
    <location>
        <begin position="3315"/>
        <end position="3390"/>
    </location>
</feature>
<sequence>MTALFEKEKAYWSGKFEGEDHISCLPYDRVGPVLNGETGSGIRTGGLRTYSGSLPPDLSQRLMSITGGSPWAAFIVLLAGIKSLLHTYTGEENVVVAVPTVADANQGAALINPLLLLKNNVNHQTAFKALLAQIKSSVGEAIEHQSFPFWNYIDHLHVPHDSEGVPVIHTVVAMKSLHTNDYKEHAAAELELQFELDQGAIRLNVSYDEQRYREETIVRFTNRLNRFFAAVLFQPELRLQDADVLTEDEKAKIVEQFNATAVDYPREQSIGALFEAQASRTPEQTAVVCEDAKLTYRELNERANCLARTLRAAGVKRDEPVAILAERSVEMVVGVLAILKAGGAYVPIDPEYPEERIRYLLDDSRARLLLTQRRELGRTNFMGTVVDLNDEGAYHDDATNLEPISGPEDLAYVIYTSGTTGKPKGVMVEHRNVVRLVKNTNYVRLDETTRILQTGAVVFDASTFEIWGALLNGGQLYLVSSDVILNAARLQEAIRQYGITTMWLTAPLFNQLTQQNSCLFGDMNTLLVGGDVLSVPHINRVVRDNPGLRLVNGYGPTENTTFSTTHAIAGEQTEAVPIGRPIANSTAYVVDRGMKLQPVGAWGELIVGGDGVARGYLNRPELTAEKFIASPVSEGERCYRTGDLARWRVDGTLEYKGRIDEQVKIRGYRIELGEVEAQLLLVEGVREAVVIAREDEQGQKQLCAYFTAESELSAGEVRSALSQELPGYMVPSYFVQVERIPLTPNGKVDRQALPAPEGSVQTGTEYVAPRTTLEAQLAHIWQDVLELPAVGIKDNFFDLGGHSLRATNLVSIIQKEMRKNVQLRDVFQHPTIEQLAQVIEAMEQTAYASISAAAESDYYPVSSAQKRMYLLQQFSGVGLSYNMPGVMKLDGPLDRARMEEAFRRLIARHETLRTSFDTVNGGEPIQRVHQEVGFSVEFMQTGEEEAAGLVQRFVRPFDLTQAPLFRVGLIETGQDHHILMFDMHHIISDGTSIGVLVQEFVRLYGREDLSPLPIQYKDYAVWQQGQKQSERYRRQESYWLDVFSGGLPVLDLPTDYARPAVRSFSGSVYEFVLDRRHSEGLRRLAAQSGTTLYMVLLAAYTALLGKYSGQEDIVVGTPIAGRPHADLGGLIGMFVNTLAIRNDPSGEKTFLAYLQDVREHALQAYENQDYPFEELVEQLNIPRDMSRNPLFDTLFVLQNTEQKEQRIDGLQLAPYPQEHTVAKFDLSFHASEDGETIGCGFEYATALYKRETVERMAEHLVRLIDAVVANPQTNLTAIQIGTPQEQAQIVEQFNATAADYPREQSIGALFEAQAVCTPEQTAVVCEDAKLTYRELNEQANRLARTLRAAGVERDEPVAIRAERSVEMVVGVLAILKAGGAYVPVDPDYPEERVRYLLDDSGAKLLLTQRRELVRADFAGTVVDLSDAGAYHDDASNLEPMSRADDLAYVIYTSGTTGKPKGVMVEHRNVVRLVKNTNYVRLDETTRILQTGAVVFDASTFEIWGALLNGGQLYLVSSDVILNAERLRKAIQEYGITTMWLTAPLFNQLTQQNSRLFGDMNTLLVGGDVLSVPHINRVLRDNPGLRLVNGYGPTENTTFSTTHAIVGEQTEAVPIGRPIAHSTAYVVDRGMKLQPVGAWGELIVGGDGVARGYLNRPELTAEKFIASPVREGERCYRTGDLARWRADGTLEYKGRIDEQVKIRGYRIELGEVEAQLLRVEGVREAVVIAREDEQGQKQLCAYFTTENELMASEVRSALSQELPGYMVPSYFVQVERIPLTPNGKVDRRALPAPEGNVQTGAEYVAPRTAVEQALASVWQAVLGVKKIGVMDNFFDLGGDSIKSIQISSRLFQAGYKLEMKDLFQFPTIAALSGVVRPVSRIADQGEVAGDMKLTPIQHWFFGQEPAEPHHFNQAVMFYRKDGFDEAALRQAMRHIVGHHDALRTVYRRTENGGYAAWNRGGDEGEPFTLDIADFTAEPDCAASVEAKANEIQSGIDLSAGPLMKLGLFRCADGDHLLIVIQHLVVDGVSWRILFEDLASAYEQAVQGETIRLPHKTDSFRLWAERLSLYADDPAMERERAYWRQIAQAGYEPLPKDETPDRLERPLLAESGAVTAVWTEQETGQLLKQAHRAYNTEVNDLLLTAVGMAVHRWSGMERVLVNLEGHGREAIVPDMDITRTVGWFTTQFPVVLEMDAGQDVSQRIKRVKEGLRQIPQKGIGYGILRYLSAPREGETFAVRPEISFNYLGQFDQDMEVNALHASPYSSGSPIGPGMARAYTLDINGMISGGVLELTISYSGQTYRKETMERLAGLLEASLREVVAHCASKERPELTPSDISFKGLTIEELDQLVEQAGAAGEIENVYALTPMQKGMLFYSQFDRQSSAYFEQVTYDLQGSFDIEAFAQSLNLLVRRHGALRTNFYTDRGTEPLQVVYRSRDCGFHYGDLRGMEEAERSAYAQAFEIADKAKGFDLSRDVLIRVSILRTGERAYRFIWSFHHIVMDGWCLSLVNKEVFEGYNALREQRQPELVPAVPYSRFIEWLEAQDGEAAAAYWREYLSGYEQRTALPRTKPCKAEGYGPGEWSCGLGKSLTERMNRTAKKHQVTVNTLMQTAWGVILQKYNNNGDAVFGSVVSGRPSDIQGVEGIVGLFINTIPVRIRCEAEETFAEAMKRTQEQALASNAYDTYPLFEIQALTEQKHDLISHIMVFENYPVEEQVEQLGSPEEEAFEIGNVSVFEQTNYDFNLVVLPGEEIRVSFGYNTLAYDEDEIRRIQGHFVHVLEQVMDNPHLRVSELELTTPEEKERLVRAFNATAADYPRERTVHGLFEEQAARTPDRTAVVWEDVRLTYSELNERANRLAHTLRAEGVRPDKLVAIMAERSLEMIVGELAILKAGGAYVPIDPEYPEERIRYMLKDSGAQLLLLQDRLRERVSFDSKVIVLDDPQAYGDDGSNPEHASGPDSLIYVLYTSGTTGQPKGVMVAHRSVINTIRWFHARYFGQVRPRMILTAEYTFDPSVEQMFGMLLHGGELHVIRKETLLSKRRLLDYIAANEIQILDLPQALMREFLAGEDEEVHPSLRVLICGGERLEDSLKEKLVRKGYALHNHYGPTETTIDVLAGQCEAGFPVTLGKPIHNTAAYILNRHRQLQPVGVPGELYISGDGLAKGYLNRPELTAEKFVANPFAPGERMYGTGDWARWLPDGTIEFAGRIDDQVKIRGYRIELGEVEAQLMKVPSVREAVVVAIADEGGLQLCAYVTGDRELAAGELRDALAATLPGYMVPAYFVPVERMPLTSSGKIDRKALPAPDGSMRTGMEYTAPRTGTEERLAQIWQEVLGVPRAGVKDNFFALGGHSLKVLELVRKIHRETSIELPIRAVFESPTVEGLARELMKSELERNAGYPVVKLNESGPINLFCFPPMIGYGLAFAEMARLLEDRCVVYGLDFIQDCGHEEELLERYVEHIVSIQDTQPYILLGYSTGGNLVHEVAKALESRGYAVSDIIMIDSIKSSEIIDLTREETVREIDLLLEQISEPYKQILTETYKQKIYDYAMYKNGLLNTGTVRADIHGFVAAGTGAEDAAPGNRLLWKESTEGSYAEYSLIGNHDEVLESGFVEENIKGIQAILQQIAEKTSGTRVESHLV</sequence>
<reference evidence="11 12" key="1">
    <citation type="submission" date="2014-06" db="EMBL/GenBank/DDBJ databases">
        <title>Draft genome sequence of Paenibacillus sp. MSt1.</title>
        <authorList>
            <person name="Aw Y.K."/>
            <person name="Ong K.S."/>
            <person name="Gan H.M."/>
            <person name="Lee S.M."/>
        </authorList>
    </citation>
    <scope>NUCLEOTIDE SEQUENCE [LARGE SCALE GENOMIC DNA]</scope>
    <source>
        <strain evidence="11 12">MSt1</strain>
    </source>
</reference>
<dbReference type="Pfam" id="PF00550">
    <property type="entry name" value="PP-binding"/>
    <property type="match status" value="3"/>
</dbReference>
<feature type="domain" description="Carrier" evidence="10">
    <location>
        <begin position="1804"/>
        <end position="1878"/>
    </location>
</feature>
<dbReference type="Pfam" id="PF00668">
    <property type="entry name" value="Condensation"/>
    <property type="match status" value="4"/>
</dbReference>
<dbReference type="InterPro" id="IPR020845">
    <property type="entry name" value="AMP-binding_CS"/>
</dbReference>
<dbReference type="SUPFAM" id="SSF47336">
    <property type="entry name" value="ACP-like"/>
    <property type="match status" value="3"/>
</dbReference>
<dbReference type="InterPro" id="IPR020802">
    <property type="entry name" value="TesA-like"/>
</dbReference>
<dbReference type="FunFam" id="3.30.300.30:FF:000010">
    <property type="entry name" value="Enterobactin synthetase component F"/>
    <property type="match status" value="3"/>
</dbReference>
<dbReference type="Gene3D" id="1.10.287.490">
    <property type="entry name" value="Helix hairpin bin"/>
    <property type="match status" value="1"/>
</dbReference>
<dbReference type="InterPro" id="IPR045851">
    <property type="entry name" value="AMP-bd_C_sf"/>
</dbReference>
<dbReference type="InterPro" id="IPR001031">
    <property type="entry name" value="Thioesterase"/>
</dbReference>
<evidence type="ECO:0000256" key="7">
    <source>
        <dbReference type="ARBA" id="ARBA00023194"/>
    </source>
</evidence>
<evidence type="ECO:0000259" key="10">
    <source>
        <dbReference type="PROSITE" id="PS50075"/>
    </source>
</evidence>
<organism evidence="11 12">
    <name type="scientific">Paenibacillus tyrfis</name>
    <dbReference type="NCBI Taxonomy" id="1501230"/>
    <lineage>
        <taxon>Bacteria</taxon>
        <taxon>Bacillati</taxon>
        <taxon>Bacillota</taxon>
        <taxon>Bacilli</taxon>
        <taxon>Bacillales</taxon>
        <taxon>Paenibacillaceae</taxon>
        <taxon>Paenibacillus</taxon>
    </lineage>
</organism>
<dbReference type="Pfam" id="PF00501">
    <property type="entry name" value="AMP-binding"/>
    <property type="match status" value="3"/>
</dbReference>
<evidence type="ECO:0000313" key="11">
    <source>
        <dbReference type="EMBL" id="KEQ22995.1"/>
    </source>
</evidence>
<dbReference type="SUPFAM" id="SSF53474">
    <property type="entry name" value="alpha/beta-Hydrolases"/>
    <property type="match status" value="1"/>
</dbReference>
<keyword evidence="7" id="KW-0045">Antibiotic biosynthesis</keyword>
<dbReference type="CDD" id="cd19531">
    <property type="entry name" value="LCL_NRPS-like"/>
    <property type="match status" value="1"/>
</dbReference>
<dbReference type="Pfam" id="PF13193">
    <property type="entry name" value="AMP-binding_C"/>
    <property type="match status" value="3"/>
</dbReference>
<dbReference type="GO" id="GO:0008610">
    <property type="term" value="P:lipid biosynthetic process"/>
    <property type="evidence" value="ECO:0007669"/>
    <property type="project" value="UniProtKB-ARBA"/>
</dbReference>
<evidence type="ECO:0000256" key="6">
    <source>
        <dbReference type="ARBA" id="ARBA00022737"/>
    </source>
</evidence>
<gene>
    <name evidence="11" type="ORF">ET33_18930</name>
</gene>
<evidence type="ECO:0000256" key="5">
    <source>
        <dbReference type="ARBA" id="ARBA00022598"/>
    </source>
</evidence>
<dbReference type="InterPro" id="IPR029058">
    <property type="entry name" value="AB_hydrolase_fold"/>
</dbReference>
<keyword evidence="4" id="KW-0597">Phosphoprotein</keyword>
<dbReference type="PANTHER" id="PTHR45527">
    <property type="entry name" value="NONRIBOSOMAL PEPTIDE SYNTHETASE"/>
    <property type="match status" value="1"/>
</dbReference>
<protein>
    <submittedName>
        <fullName evidence="11">Fusaricidin synthetase</fullName>
    </submittedName>
</protein>
<dbReference type="CDD" id="cd19534">
    <property type="entry name" value="E_NRPS"/>
    <property type="match status" value="1"/>
</dbReference>
<dbReference type="InterPro" id="IPR020459">
    <property type="entry name" value="AMP-binding"/>
</dbReference>
<keyword evidence="6" id="KW-0677">Repeat</keyword>
<dbReference type="GO" id="GO:0016874">
    <property type="term" value="F:ligase activity"/>
    <property type="evidence" value="ECO:0007669"/>
    <property type="project" value="UniProtKB-KW"/>
</dbReference>
<keyword evidence="3" id="KW-0596">Phosphopantetheine</keyword>
<comment type="caution">
    <text evidence="11">The sequence shown here is derived from an EMBL/GenBank/DDBJ whole genome shotgun (WGS) entry which is preliminary data.</text>
</comment>
<dbReference type="GO" id="GO:0017000">
    <property type="term" value="P:antibiotic biosynthetic process"/>
    <property type="evidence" value="ECO:0007669"/>
    <property type="project" value="UniProtKB-KW"/>
</dbReference>
<evidence type="ECO:0000256" key="2">
    <source>
        <dbReference type="ARBA" id="ARBA00006432"/>
    </source>
</evidence>
<dbReference type="Gene3D" id="3.40.50.980">
    <property type="match status" value="6"/>
</dbReference>
<dbReference type="NCBIfam" id="TIGR01720">
    <property type="entry name" value="NRPS-para261"/>
    <property type="match status" value="1"/>
</dbReference>
<dbReference type="InterPro" id="IPR036736">
    <property type="entry name" value="ACP-like_sf"/>
</dbReference>
<dbReference type="PRINTS" id="PR00154">
    <property type="entry name" value="AMPBINDING"/>
</dbReference>
<feature type="domain" description="Carrier" evidence="10">
    <location>
        <begin position="768"/>
        <end position="843"/>
    </location>
</feature>
<dbReference type="Gene3D" id="1.10.1200.10">
    <property type="entry name" value="ACP-like"/>
    <property type="match status" value="3"/>
</dbReference>
<keyword evidence="9" id="KW-0175">Coiled coil</keyword>
<dbReference type="Pfam" id="PF00975">
    <property type="entry name" value="Thioesterase"/>
    <property type="match status" value="1"/>
</dbReference>
<dbReference type="RefSeq" id="WP_036689872.1">
    <property type="nucleotide sequence ID" value="NZ_JNVM01000028.1"/>
</dbReference>
<dbReference type="FunFam" id="3.40.50.12780:FF:000012">
    <property type="entry name" value="Non-ribosomal peptide synthetase"/>
    <property type="match status" value="3"/>
</dbReference>
<accession>A0A081NX22</accession>
<dbReference type="SMART" id="SM00823">
    <property type="entry name" value="PKS_PP"/>
    <property type="match status" value="3"/>
</dbReference>
<dbReference type="InterPro" id="IPR001242">
    <property type="entry name" value="Condensation_dom"/>
</dbReference>
<evidence type="ECO:0000256" key="1">
    <source>
        <dbReference type="ARBA" id="ARBA00001957"/>
    </source>
</evidence>
<dbReference type="eggNOG" id="COG1020">
    <property type="taxonomic scope" value="Bacteria"/>
</dbReference>
<dbReference type="GO" id="GO:0043041">
    <property type="term" value="P:amino acid activation for nonribosomal peptide biosynthetic process"/>
    <property type="evidence" value="ECO:0007669"/>
    <property type="project" value="TreeGrafter"/>
</dbReference>
<dbReference type="NCBIfam" id="TIGR01733">
    <property type="entry name" value="AA-adenyl-dom"/>
    <property type="match status" value="3"/>
</dbReference>
<dbReference type="InterPro" id="IPR010071">
    <property type="entry name" value="AA_adenyl_dom"/>
</dbReference>
<dbReference type="SUPFAM" id="SSF56801">
    <property type="entry name" value="Acetyl-CoA synthetase-like"/>
    <property type="match status" value="3"/>
</dbReference>
<dbReference type="GO" id="GO:0044550">
    <property type="term" value="P:secondary metabolite biosynthetic process"/>
    <property type="evidence" value="ECO:0007669"/>
    <property type="project" value="UniProtKB-ARBA"/>
</dbReference>
<dbReference type="FunFam" id="2.30.38.10:FF:000001">
    <property type="entry name" value="Non-ribosomal peptide synthetase PvdI"/>
    <property type="match status" value="3"/>
</dbReference>
<dbReference type="OrthoDB" id="9765680at2"/>
<dbReference type="InterPro" id="IPR025110">
    <property type="entry name" value="AMP-bd_C"/>
</dbReference>
<proteinExistence type="inferred from homology"/>
<feature type="coiled-coil region" evidence="9">
    <location>
        <begin position="1325"/>
        <end position="1352"/>
    </location>
</feature>
<dbReference type="PROSITE" id="PS50075">
    <property type="entry name" value="CARRIER"/>
    <property type="match status" value="3"/>
</dbReference>
<evidence type="ECO:0000256" key="4">
    <source>
        <dbReference type="ARBA" id="ARBA00022553"/>
    </source>
</evidence>
<dbReference type="NCBIfam" id="NF003417">
    <property type="entry name" value="PRK04813.1"/>
    <property type="match status" value="3"/>
</dbReference>
<dbReference type="Gene3D" id="3.30.300.30">
    <property type="match status" value="3"/>
</dbReference>
<dbReference type="CDD" id="cd19543">
    <property type="entry name" value="DCL_NRPS"/>
    <property type="match status" value="1"/>
</dbReference>
<dbReference type="PANTHER" id="PTHR45527:SF1">
    <property type="entry name" value="FATTY ACID SYNTHASE"/>
    <property type="match status" value="1"/>
</dbReference>
<evidence type="ECO:0000256" key="9">
    <source>
        <dbReference type="SAM" id="Coils"/>
    </source>
</evidence>
<keyword evidence="5" id="KW-0436">Ligase</keyword>
<dbReference type="Gene3D" id="3.30.559.30">
    <property type="entry name" value="Nonribosomal peptide synthetase, condensation domain"/>
    <property type="match status" value="4"/>
</dbReference>
<dbReference type="Gene3D" id="3.40.50.1820">
    <property type="entry name" value="alpha/beta hydrolase"/>
    <property type="match status" value="1"/>
</dbReference>
<evidence type="ECO:0000313" key="12">
    <source>
        <dbReference type="Proteomes" id="UP000028123"/>
    </source>
</evidence>
<dbReference type="InterPro" id="IPR023213">
    <property type="entry name" value="CAT-like_dom_sf"/>
</dbReference>
<dbReference type="SUPFAM" id="SSF52777">
    <property type="entry name" value="CoA-dependent acyltransferases"/>
    <property type="match status" value="7"/>
</dbReference>
<evidence type="ECO:0000256" key="8">
    <source>
        <dbReference type="ARBA" id="ARBA00023268"/>
    </source>
</evidence>
<dbReference type="Proteomes" id="UP000028123">
    <property type="component" value="Unassembled WGS sequence"/>
</dbReference>
<dbReference type="GO" id="GO:0031177">
    <property type="term" value="F:phosphopantetheine binding"/>
    <property type="evidence" value="ECO:0007669"/>
    <property type="project" value="InterPro"/>
</dbReference>
<dbReference type="PROSITE" id="PS00455">
    <property type="entry name" value="AMP_BINDING"/>
    <property type="match status" value="3"/>
</dbReference>
<dbReference type="InterPro" id="IPR000873">
    <property type="entry name" value="AMP-dep_synth/lig_dom"/>
</dbReference>